<proteinExistence type="predicted"/>
<sequence length="60" mass="6724">MRELEPSYCQNPVVAPIHCHQTSSKCEKSRGDIFYINGKDANQEEEANNEGNGETLKALE</sequence>
<evidence type="ECO:0000313" key="2">
    <source>
        <dbReference type="EMBL" id="MPC63843.1"/>
    </source>
</evidence>
<keyword evidence="3" id="KW-1185">Reference proteome</keyword>
<dbReference type="EMBL" id="VSRR010021331">
    <property type="protein sequence ID" value="MPC63843.1"/>
    <property type="molecule type" value="Genomic_DNA"/>
</dbReference>
<comment type="caution">
    <text evidence="2">The sequence shown here is derived from an EMBL/GenBank/DDBJ whole genome shotgun (WGS) entry which is preliminary data.</text>
</comment>
<reference evidence="2 3" key="1">
    <citation type="submission" date="2019-05" db="EMBL/GenBank/DDBJ databases">
        <title>Another draft genome of Portunus trituberculatus and its Hox gene families provides insights of decapod evolution.</title>
        <authorList>
            <person name="Jeong J.-H."/>
            <person name="Song I."/>
            <person name="Kim S."/>
            <person name="Choi T."/>
            <person name="Kim D."/>
            <person name="Ryu S."/>
            <person name="Kim W."/>
        </authorList>
    </citation>
    <scope>NUCLEOTIDE SEQUENCE [LARGE SCALE GENOMIC DNA]</scope>
    <source>
        <tissue evidence="2">Muscle</tissue>
    </source>
</reference>
<evidence type="ECO:0000256" key="1">
    <source>
        <dbReference type="SAM" id="MobiDB-lite"/>
    </source>
</evidence>
<feature type="region of interest" description="Disordered" evidence="1">
    <location>
        <begin position="38"/>
        <end position="60"/>
    </location>
</feature>
<dbReference type="AlphaFoldDB" id="A0A5B7H1C8"/>
<name>A0A5B7H1C8_PORTR</name>
<protein>
    <submittedName>
        <fullName evidence="2">Uncharacterized protein</fullName>
    </submittedName>
</protein>
<evidence type="ECO:0000313" key="3">
    <source>
        <dbReference type="Proteomes" id="UP000324222"/>
    </source>
</evidence>
<gene>
    <name evidence="2" type="ORF">E2C01_057949</name>
</gene>
<dbReference type="Proteomes" id="UP000324222">
    <property type="component" value="Unassembled WGS sequence"/>
</dbReference>
<accession>A0A5B7H1C8</accession>
<organism evidence="2 3">
    <name type="scientific">Portunus trituberculatus</name>
    <name type="common">Swimming crab</name>
    <name type="synonym">Neptunus trituberculatus</name>
    <dbReference type="NCBI Taxonomy" id="210409"/>
    <lineage>
        <taxon>Eukaryota</taxon>
        <taxon>Metazoa</taxon>
        <taxon>Ecdysozoa</taxon>
        <taxon>Arthropoda</taxon>
        <taxon>Crustacea</taxon>
        <taxon>Multicrustacea</taxon>
        <taxon>Malacostraca</taxon>
        <taxon>Eumalacostraca</taxon>
        <taxon>Eucarida</taxon>
        <taxon>Decapoda</taxon>
        <taxon>Pleocyemata</taxon>
        <taxon>Brachyura</taxon>
        <taxon>Eubrachyura</taxon>
        <taxon>Portunoidea</taxon>
        <taxon>Portunidae</taxon>
        <taxon>Portuninae</taxon>
        <taxon>Portunus</taxon>
    </lineage>
</organism>